<gene>
    <name evidence="2" type="ORF">FSB_LOCUS12130</name>
</gene>
<reference evidence="2" key="1">
    <citation type="submission" date="2018-02" db="EMBL/GenBank/DDBJ databases">
        <authorList>
            <person name="Cohen D.B."/>
            <person name="Kent A.D."/>
        </authorList>
    </citation>
    <scope>NUCLEOTIDE SEQUENCE</scope>
</reference>
<feature type="compositionally biased region" description="Low complexity" evidence="1">
    <location>
        <begin position="56"/>
        <end position="75"/>
    </location>
</feature>
<feature type="region of interest" description="Disordered" evidence="1">
    <location>
        <begin position="1"/>
        <end position="143"/>
    </location>
</feature>
<evidence type="ECO:0000256" key="1">
    <source>
        <dbReference type="SAM" id="MobiDB-lite"/>
    </source>
</evidence>
<feature type="compositionally biased region" description="Basic residues" evidence="1">
    <location>
        <begin position="24"/>
        <end position="45"/>
    </location>
</feature>
<feature type="compositionally biased region" description="Basic and acidic residues" evidence="1">
    <location>
        <begin position="1"/>
        <end position="23"/>
    </location>
</feature>
<dbReference type="AlphaFoldDB" id="A0A2N9FAS3"/>
<protein>
    <submittedName>
        <fullName evidence="2">Uncharacterized protein</fullName>
    </submittedName>
</protein>
<dbReference type="EMBL" id="OIVN01000697">
    <property type="protein sequence ID" value="SPC84248.1"/>
    <property type="molecule type" value="Genomic_DNA"/>
</dbReference>
<name>A0A2N9FAS3_FAGSY</name>
<evidence type="ECO:0000313" key="2">
    <source>
        <dbReference type="EMBL" id="SPC84248.1"/>
    </source>
</evidence>
<accession>A0A2N9FAS3</accession>
<organism evidence="2">
    <name type="scientific">Fagus sylvatica</name>
    <name type="common">Beechnut</name>
    <dbReference type="NCBI Taxonomy" id="28930"/>
    <lineage>
        <taxon>Eukaryota</taxon>
        <taxon>Viridiplantae</taxon>
        <taxon>Streptophyta</taxon>
        <taxon>Embryophyta</taxon>
        <taxon>Tracheophyta</taxon>
        <taxon>Spermatophyta</taxon>
        <taxon>Magnoliopsida</taxon>
        <taxon>eudicotyledons</taxon>
        <taxon>Gunneridae</taxon>
        <taxon>Pentapetalae</taxon>
        <taxon>rosids</taxon>
        <taxon>fabids</taxon>
        <taxon>Fagales</taxon>
        <taxon>Fagaceae</taxon>
        <taxon>Fagus</taxon>
    </lineage>
</organism>
<proteinExistence type="predicted"/>
<sequence length="490" mass="51859">MPSKRGKENKRDTPVDPVMEKGSKKPAHSSKKTHSKKTKAGKKGKSATTMSEPGKESTTTPAETATESTAAPSKAKGVDTDSSKRKSRKKSVSLRSSKSQRKAGTSSSSPDKEQPSAAPTRPPSKKKKSIVPPPPSVLPPAQGVRVVLNRQRTSLAGRSGDVVVVVEDSNTIANDVPTSSSGGSSMPEEQMMSAGSAADADDMLEANELNIESADLMRHDMAIVAHDDHSFEYGRDDNDAVDSDAVPLSFFVPQAILTSGVTCSGASIAYVMEGISLFGATPRLSVIPASSFIIPAGRITNDAPSVAGFPIADEIFMPEEVCTQGFVGSTSASMAATFASGEHLDNIGTGEAMHISEEDANVGITGEITVASPPPRPIAGAGSSVGASTISNEVVNFFREFDKRMPNPHPEWHFWEFNGPLVSFGDFWCSGCHEQIQSWTVTKAQILVWKGVIQDLMEVGFDLGFMIRLSGRVDSLSKGNDVCGRDGSQV</sequence>